<dbReference type="SMART" id="SM00418">
    <property type="entry name" value="HTH_ARSR"/>
    <property type="match status" value="1"/>
</dbReference>
<dbReference type="RefSeq" id="WP_121256181.1">
    <property type="nucleotide sequence ID" value="NZ_RBIL01000002.1"/>
</dbReference>
<dbReference type="InterPro" id="IPR011991">
    <property type="entry name" value="ArsR-like_HTH"/>
</dbReference>
<dbReference type="InterPro" id="IPR036388">
    <property type="entry name" value="WH-like_DNA-bd_sf"/>
</dbReference>
<dbReference type="SUPFAM" id="SSF46785">
    <property type="entry name" value="Winged helix' DNA-binding domain"/>
    <property type="match status" value="1"/>
</dbReference>
<dbReference type="Proteomes" id="UP000278962">
    <property type="component" value="Unassembled WGS sequence"/>
</dbReference>
<gene>
    <name evidence="2" type="ORF">C8N24_5555</name>
</gene>
<name>A0A660L3V1_9ACTN</name>
<reference evidence="2 3" key="1">
    <citation type="submission" date="2018-10" db="EMBL/GenBank/DDBJ databases">
        <title>Genomic Encyclopedia of Archaeal and Bacterial Type Strains, Phase II (KMG-II): from individual species to whole genera.</title>
        <authorList>
            <person name="Goeker M."/>
        </authorList>
    </citation>
    <scope>NUCLEOTIDE SEQUENCE [LARGE SCALE GENOMIC DNA]</scope>
    <source>
        <strain evidence="2 3">DSM 14954</strain>
    </source>
</reference>
<dbReference type="EMBL" id="RBIL01000002">
    <property type="protein sequence ID" value="RKQ87532.1"/>
    <property type="molecule type" value="Genomic_DNA"/>
</dbReference>
<evidence type="ECO:0000313" key="2">
    <source>
        <dbReference type="EMBL" id="RKQ87532.1"/>
    </source>
</evidence>
<evidence type="ECO:0000259" key="1">
    <source>
        <dbReference type="SMART" id="SM00418"/>
    </source>
</evidence>
<protein>
    <submittedName>
        <fullName evidence="2">ArsR family transcriptional regulator</fullName>
    </submittedName>
</protein>
<dbReference type="AlphaFoldDB" id="A0A660L3V1"/>
<dbReference type="InterPro" id="IPR001845">
    <property type="entry name" value="HTH_ArsR_DNA-bd_dom"/>
</dbReference>
<comment type="caution">
    <text evidence="2">The sequence shown here is derived from an EMBL/GenBank/DDBJ whole genome shotgun (WGS) entry which is preliminary data.</text>
</comment>
<organism evidence="2 3">
    <name type="scientific">Solirubrobacter pauli</name>
    <dbReference type="NCBI Taxonomy" id="166793"/>
    <lineage>
        <taxon>Bacteria</taxon>
        <taxon>Bacillati</taxon>
        <taxon>Actinomycetota</taxon>
        <taxon>Thermoleophilia</taxon>
        <taxon>Solirubrobacterales</taxon>
        <taxon>Solirubrobacteraceae</taxon>
        <taxon>Solirubrobacter</taxon>
    </lineage>
</organism>
<dbReference type="InterPro" id="IPR036390">
    <property type="entry name" value="WH_DNA-bd_sf"/>
</dbReference>
<sequence>MAFDRMPEVTDPKAMRALAHPVRIALLEALTIHGQLTATEAGEIVGESPANASFHLRQLAKYGYVEEAGGGTGRRRPWKRKYLGMSFSEVHDDPETATAARELSRTMTQRYLARAEEGLEENRSQPREWRNALGWNQMGLYLTAEELQALGDEIVELMLQRFGERRVRTDSTPQDAERVELLTFSYRV</sequence>
<feature type="domain" description="HTH arsR-type" evidence="1">
    <location>
        <begin position="13"/>
        <end position="105"/>
    </location>
</feature>
<proteinExistence type="predicted"/>
<dbReference type="OrthoDB" id="7945987at2"/>
<evidence type="ECO:0000313" key="3">
    <source>
        <dbReference type="Proteomes" id="UP000278962"/>
    </source>
</evidence>
<accession>A0A660L3V1</accession>
<dbReference type="CDD" id="cd00090">
    <property type="entry name" value="HTH_ARSR"/>
    <property type="match status" value="1"/>
</dbReference>
<dbReference type="GO" id="GO:0003700">
    <property type="term" value="F:DNA-binding transcription factor activity"/>
    <property type="evidence" value="ECO:0007669"/>
    <property type="project" value="InterPro"/>
</dbReference>
<dbReference type="Gene3D" id="1.10.10.10">
    <property type="entry name" value="Winged helix-like DNA-binding domain superfamily/Winged helix DNA-binding domain"/>
    <property type="match status" value="1"/>
</dbReference>
<dbReference type="Pfam" id="PF12840">
    <property type="entry name" value="HTH_20"/>
    <property type="match status" value="1"/>
</dbReference>
<keyword evidence="3" id="KW-1185">Reference proteome</keyword>